<dbReference type="Gene3D" id="3.60.21.60">
    <property type="match status" value="2"/>
</dbReference>
<dbReference type="EMBL" id="DF933811">
    <property type="protein sequence ID" value="GAM34579.1"/>
    <property type="molecule type" value="Genomic_DNA"/>
</dbReference>
<dbReference type="GO" id="GO:0003677">
    <property type="term" value="F:DNA binding"/>
    <property type="evidence" value="ECO:0007669"/>
    <property type="project" value="InterPro"/>
</dbReference>
<evidence type="ECO:0000256" key="7">
    <source>
        <dbReference type="SAM" id="MobiDB-lite"/>
    </source>
</evidence>
<keyword evidence="11" id="KW-1185">Reference proteome</keyword>
<organism evidence="10 11">
    <name type="scientific">Talaromyces pinophilus</name>
    <name type="common">Penicillium pinophilum</name>
    <dbReference type="NCBI Taxonomy" id="128442"/>
    <lineage>
        <taxon>Eukaryota</taxon>
        <taxon>Fungi</taxon>
        <taxon>Dikarya</taxon>
        <taxon>Ascomycota</taxon>
        <taxon>Pezizomycotina</taxon>
        <taxon>Eurotiomycetes</taxon>
        <taxon>Eurotiomycetidae</taxon>
        <taxon>Eurotiales</taxon>
        <taxon>Trichocomaceae</taxon>
        <taxon>Talaromyces</taxon>
        <taxon>Talaromyces sect. Talaromyces</taxon>
    </lineage>
</organism>
<comment type="caution">
    <text evidence="10">The sequence shown here is derived from an EMBL/GenBank/DDBJ whole genome shotgun (WGS) entry which is preliminary data.</text>
</comment>
<feature type="compositionally biased region" description="Polar residues" evidence="7">
    <location>
        <begin position="146"/>
        <end position="160"/>
    </location>
</feature>
<dbReference type="InterPro" id="IPR016722">
    <property type="entry name" value="DNA_pol_alpha_bsu"/>
</dbReference>
<dbReference type="InterPro" id="IPR007185">
    <property type="entry name" value="DNA_pol_a/d/e_bsu"/>
</dbReference>
<sequence length="770" mass="83941">MDEITQELDELFAGSAPDGLAQDVLTELQSMLRLHGITPQELFYKWESYSMKMGADDTKLDLNTVRAFKRDVQDSLERETRGKNHQVRGSEKKSGVTATPRAGRSDVFGMLDDLTPGTPQSRINGSAKRKSTFETPSGPKPMRTDGNGTPTGIKTPSNNTNGVQSVAFAERQNPGQVIETLNAHLDLPKTPMAPFPEPRIRPTANTDLKKFGYKPMSMRLNEASEILDDRLDEFTDLFEKQYPDATFGSAATQSTSEIVAVGRIASDSLEGKLNVASLVLETSRRTGAGLRVPLKVDALPSVQFFPGQVVALRGINASGEYFSVKEVLSLPLLPTAASSPGTLDTINDRLGGVDVDQPLNIFYAAGPYTADDNLDFEPLQELCKKAAEEYADALLLLGPFIDLEHPLIATGDFDLPDIPELDPETATLTTLFRHCISKPLHQLCAAVPSITIMLMPSVRDAVSKHVSWPQEQLPKKELGLPKQARVVSNPVTLSLNESVIGMCSHDVLYDLRKEEVLGGRPAEANLLTRLPRYIIEQRHFAPMFPPSSRDTLPKSGGPDSMLPIGGMMDVSYLKLGDWWNVRPDILITPSMLPPFVKVVESVLVINPGTLSKRRAAGTYANMALYPRTISDEERQEKQLSHKVFERARVDIPCSTPNATLNPFNHKTLDIKTSWIQHQRKHVTLLPPIKLPDCLSNPAAAPDPNDTPPTVNPPPATLPPLPTVLKAILCAPPPASVSPLTNSLIPKSRHTGSTLLLPAASIALAIPNAAC</sequence>
<keyword evidence="4 6" id="KW-0235">DNA replication</keyword>
<reference evidence="11" key="1">
    <citation type="journal article" date="2015" name="Genome Announc.">
        <title>Draft genome sequence of Talaromyces cellulolyticus strain Y-94, a source of lignocellulosic biomass-degrading enzymes.</title>
        <authorList>
            <person name="Fujii T."/>
            <person name="Koike H."/>
            <person name="Sawayama S."/>
            <person name="Yano S."/>
            <person name="Inoue H."/>
        </authorList>
    </citation>
    <scope>NUCLEOTIDE SEQUENCE [LARGE SCALE GENOMIC DNA]</scope>
    <source>
        <strain evidence="11">Y-94</strain>
    </source>
</reference>
<comment type="function">
    <text evidence="6">Accessory subunit of the DNA polymerase alpha complex (also known as the alpha DNA polymerase-primase complex) which plays an essential role in the initiation of DNA synthesis.</text>
</comment>
<dbReference type="InterPro" id="IPR054300">
    <property type="entry name" value="OB_DPOA2"/>
</dbReference>
<dbReference type="GO" id="GO:0006270">
    <property type="term" value="P:DNA replication initiation"/>
    <property type="evidence" value="ECO:0007669"/>
    <property type="project" value="TreeGrafter"/>
</dbReference>
<feature type="region of interest" description="Disordered" evidence="7">
    <location>
        <begin position="695"/>
        <end position="717"/>
    </location>
</feature>
<evidence type="ECO:0000256" key="4">
    <source>
        <dbReference type="ARBA" id="ARBA00022705"/>
    </source>
</evidence>
<dbReference type="Pfam" id="PF22062">
    <property type="entry name" value="OB_DPOA2"/>
    <property type="match status" value="1"/>
</dbReference>
<feature type="compositionally biased region" description="Basic and acidic residues" evidence="7">
    <location>
        <begin position="72"/>
        <end position="94"/>
    </location>
</feature>
<evidence type="ECO:0000313" key="10">
    <source>
        <dbReference type="EMBL" id="GAM34579.1"/>
    </source>
</evidence>
<feature type="compositionally biased region" description="Pro residues" evidence="7">
    <location>
        <begin position="704"/>
        <end position="717"/>
    </location>
</feature>
<dbReference type="FunFam" id="3.60.21.60:FF:000008">
    <property type="entry name" value="DNA polymerase alpha subunit B"/>
    <property type="match status" value="1"/>
</dbReference>
<evidence type="ECO:0000256" key="6">
    <source>
        <dbReference type="PIRNR" id="PIRNR018300"/>
    </source>
</evidence>
<feature type="domain" description="DNA polymerase alpha subunit B OB" evidence="9">
    <location>
        <begin position="224"/>
        <end position="329"/>
    </location>
</feature>
<comment type="similarity">
    <text evidence="2 6">Belongs to the DNA polymerase alpha subunit B family.</text>
</comment>
<evidence type="ECO:0000256" key="1">
    <source>
        <dbReference type="ARBA" id="ARBA00004123"/>
    </source>
</evidence>
<evidence type="ECO:0000313" key="11">
    <source>
        <dbReference type="Proteomes" id="UP000053095"/>
    </source>
</evidence>
<feature type="domain" description="DNA polymerase alpha/delta/epsilon subunit B" evidence="8">
    <location>
        <begin position="362"/>
        <end position="597"/>
    </location>
</feature>
<evidence type="ECO:0000256" key="3">
    <source>
        <dbReference type="ARBA" id="ARBA00018596"/>
    </source>
</evidence>
<gene>
    <name evidence="10" type="ORF">TCE0_015f02248</name>
</gene>
<dbReference type="GO" id="GO:0005658">
    <property type="term" value="C:alpha DNA polymerase:primase complex"/>
    <property type="evidence" value="ECO:0007669"/>
    <property type="project" value="TreeGrafter"/>
</dbReference>
<evidence type="ECO:0000256" key="5">
    <source>
        <dbReference type="ARBA" id="ARBA00023242"/>
    </source>
</evidence>
<evidence type="ECO:0000259" key="9">
    <source>
        <dbReference type="Pfam" id="PF22062"/>
    </source>
</evidence>
<dbReference type="PIRSF" id="PIRSF018300">
    <property type="entry name" value="DNA_pol_alph_2"/>
    <property type="match status" value="1"/>
</dbReference>
<dbReference type="Proteomes" id="UP000053095">
    <property type="component" value="Unassembled WGS sequence"/>
</dbReference>
<feature type="region of interest" description="Disordered" evidence="7">
    <location>
        <begin position="72"/>
        <end position="160"/>
    </location>
</feature>
<keyword evidence="5 6" id="KW-0539">Nucleus</keyword>
<dbReference type="PANTHER" id="PTHR23061:SF12">
    <property type="entry name" value="DNA POLYMERASE ALPHA SUBUNIT B"/>
    <property type="match status" value="1"/>
</dbReference>
<evidence type="ECO:0000259" key="8">
    <source>
        <dbReference type="Pfam" id="PF04042"/>
    </source>
</evidence>
<protein>
    <recommendedName>
        <fullName evidence="3 6">DNA polymerase alpha subunit B</fullName>
    </recommendedName>
</protein>
<dbReference type="PANTHER" id="PTHR23061">
    <property type="entry name" value="DNA POLYMERASE 2 ALPHA 70 KDA SUBUNIT"/>
    <property type="match status" value="1"/>
</dbReference>
<dbReference type="FunFam" id="3.60.21.60:FF:000005">
    <property type="entry name" value="DNA polymerase alpha subunit B"/>
    <property type="match status" value="1"/>
</dbReference>
<proteinExistence type="inferred from homology"/>
<dbReference type="AlphaFoldDB" id="A0A6V8H1P5"/>
<comment type="subcellular location">
    <subcellularLocation>
        <location evidence="1 6">Nucleus</location>
    </subcellularLocation>
</comment>
<name>A0A6V8H1P5_TALPI</name>
<evidence type="ECO:0000256" key="2">
    <source>
        <dbReference type="ARBA" id="ARBA00007299"/>
    </source>
</evidence>
<dbReference type="Pfam" id="PF04042">
    <property type="entry name" value="DNA_pol_E_B"/>
    <property type="match status" value="1"/>
</dbReference>
<accession>A0A6V8H1P5</accession>